<dbReference type="RefSeq" id="WP_114563205.1">
    <property type="nucleotide sequence ID" value="NZ_CP031124.1"/>
</dbReference>
<evidence type="ECO:0000256" key="1">
    <source>
        <dbReference type="ARBA" id="ARBA00008853"/>
    </source>
</evidence>
<dbReference type="SUPFAM" id="SSF63829">
    <property type="entry name" value="Calcium-dependent phosphotriesterase"/>
    <property type="match status" value="1"/>
</dbReference>
<dbReference type="PRINTS" id="PR01790">
    <property type="entry name" value="SMP30FAMILY"/>
</dbReference>
<dbReference type="GO" id="GO:0005509">
    <property type="term" value="F:calcium ion binding"/>
    <property type="evidence" value="ECO:0007669"/>
    <property type="project" value="TreeGrafter"/>
</dbReference>
<evidence type="ECO:0000313" key="5">
    <source>
        <dbReference type="EMBL" id="AXF86089.1"/>
    </source>
</evidence>
<feature type="binding site" evidence="3">
    <location>
        <position position="112"/>
    </location>
    <ligand>
        <name>substrate</name>
    </ligand>
</feature>
<keyword evidence="3" id="KW-0479">Metal-binding</keyword>
<dbReference type="Proteomes" id="UP000252182">
    <property type="component" value="Chromosome"/>
</dbReference>
<organism evidence="5 6">
    <name type="scientific">Ephemeroptericola cinctiostellae</name>
    <dbReference type="NCBI Taxonomy" id="2268024"/>
    <lineage>
        <taxon>Bacteria</taxon>
        <taxon>Pseudomonadati</taxon>
        <taxon>Pseudomonadota</taxon>
        <taxon>Betaproteobacteria</taxon>
        <taxon>Burkholderiales</taxon>
        <taxon>Burkholderiaceae</taxon>
        <taxon>Ephemeroptericola</taxon>
    </lineage>
</organism>
<dbReference type="PANTHER" id="PTHR10907">
    <property type="entry name" value="REGUCALCIN"/>
    <property type="match status" value="1"/>
</dbReference>
<dbReference type="Pfam" id="PF08450">
    <property type="entry name" value="SGL"/>
    <property type="match status" value="1"/>
</dbReference>
<comment type="similarity">
    <text evidence="1">Belongs to the SMP-30/CGR1 family.</text>
</comment>
<accession>A0A345DCK1</accession>
<dbReference type="GO" id="GO:0004341">
    <property type="term" value="F:gluconolactonase activity"/>
    <property type="evidence" value="ECO:0007669"/>
    <property type="project" value="TreeGrafter"/>
</dbReference>
<feature type="binding site" evidence="3">
    <location>
        <position position="168"/>
    </location>
    <ligand>
        <name>a divalent metal cation</name>
        <dbReference type="ChEBI" id="CHEBI:60240"/>
    </ligand>
</feature>
<dbReference type="OrthoDB" id="9775406at2"/>
<feature type="binding site" evidence="3">
    <location>
        <position position="20"/>
    </location>
    <ligand>
        <name>a divalent metal cation</name>
        <dbReference type="ChEBI" id="CHEBI:60240"/>
    </ligand>
</feature>
<evidence type="ECO:0000256" key="2">
    <source>
        <dbReference type="PIRSR" id="PIRSR605511-1"/>
    </source>
</evidence>
<dbReference type="Gene3D" id="2.120.10.30">
    <property type="entry name" value="TolB, C-terminal domain"/>
    <property type="match status" value="1"/>
</dbReference>
<comment type="cofactor">
    <cofactor evidence="3">
        <name>Zn(2+)</name>
        <dbReference type="ChEBI" id="CHEBI:29105"/>
    </cofactor>
    <text evidence="3">Binds 1 divalent metal cation per subunit.</text>
</comment>
<dbReference type="InterPro" id="IPR011042">
    <property type="entry name" value="6-blade_b-propeller_TolB-like"/>
</dbReference>
<dbReference type="PANTHER" id="PTHR10907:SF47">
    <property type="entry name" value="REGUCALCIN"/>
    <property type="match status" value="1"/>
</dbReference>
<dbReference type="GO" id="GO:0019853">
    <property type="term" value="P:L-ascorbic acid biosynthetic process"/>
    <property type="evidence" value="ECO:0007669"/>
    <property type="project" value="TreeGrafter"/>
</dbReference>
<proteinExistence type="inferred from homology"/>
<dbReference type="AlphaFoldDB" id="A0A345DCK1"/>
<feature type="domain" description="SMP-30/Gluconolactonase/LRE-like region" evidence="4">
    <location>
        <begin position="18"/>
        <end position="289"/>
    </location>
</feature>
<dbReference type="KEGG" id="hyf:DTO96_101830"/>
<keyword evidence="3" id="KW-0862">Zinc</keyword>
<keyword evidence="5" id="KW-0378">Hydrolase</keyword>
<gene>
    <name evidence="5" type="ORF">DTO96_101830</name>
</gene>
<feature type="binding site" evidence="3">
    <location>
        <position position="110"/>
    </location>
    <ligand>
        <name>substrate</name>
    </ligand>
</feature>
<evidence type="ECO:0000256" key="3">
    <source>
        <dbReference type="PIRSR" id="PIRSR605511-2"/>
    </source>
</evidence>
<sequence length="323" mass="35616">MTAHIQTLYGTPNTRSGLAESPIWDDDKQCWYWIDIPKRHIHRHTATGVHTEWQLPYNEDNDPGAMCIAEDGWLIVALRAGLARFDPATPAGEVVPSLFLDAPYDTTTTRFNDGGVDAQGRFWIGSLFSPKTHAGATLFCLEKGVLHPVAGELAAHAPYNGWGVTTSNGWAMALDGAHMYHADTQAHEVYRYDVDANKPVTEALSNRKVFYSTPNQQASKDADIVYQGRPDGAAVDSAGNFWNAQFEGGQVIQFSADGEILQRVMLPARCPTMVCFGGADLQTMLITTTGNRPEEELNNFPDNGYMLTLRVEQPGLPTRRYVP</sequence>
<dbReference type="InterPro" id="IPR013658">
    <property type="entry name" value="SGL"/>
</dbReference>
<feature type="active site" description="Proton donor/acceptor" evidence="2">
    <location>
        <position position="231"/>
    </location>
</feature>
<feature type="binding site" evidence="3">
    <location>
        <position position="231"/>
    </location>
    <ligand>
        <name>a divalent metal cation</name>
        <dbReference type="ChEBI" id="CHEBI:60240"/>
    </ligand>
</feature>
<evidence type="ECO:0000259" key="4">
    <source>
        <dbReference type="Pfam" id="PF08450"/>
    </source>
</evidence>
<evidence type="ECO:0000313" key="6">
    <source>
        <dbReference type="Proteomes" id="UP000252182"/>
    </source>
</evidence>
<dbReference type="InterPro" id="IPR005511">
    <property type="entry name" value="SMP-30"/>
</dbReference>
<keyword evidence="6" id="KW-1185">Reference proteome</keyword>
<reference evidence="6" key="1">
    <citation type="submission" date="2018-07" db="EMBL/GenBank/DDBJ databases">
        <authorList>
            <person name="Kim H."/>
        </authorList>
    </citation>
    <scope>NUCLEOTIDE SEQUENCE [LARGE SCALE GENOMIC DNA]</scope>
    <source>
        <strain evidence="6">F02</strain>
    </source>
</reference>
<dbReference type="EC" id="3.1.1.99" evidence="5"/>
<name>A0A345DCK1_9BURK</name>
<protein>
    <submittedName>
        <fullName evidence="5">6-deoxy-6-sulfogluconolactonase</fullName>
        <ecNumber evidence="5">3.1.1.99</ecNumber>
    </submittedName>
</protein>
<dbReference type="EMBL" id="CP031124">
    <property type="protein sequence ID" value="AXF86089.1"/>
    <property type="molecule type" value="Genomic_DNA"/>
</dbReference>